<keyword evidence="3" id="KW-0805">Transcription regulation</keyword>
<dbReference type="SUPFAM" id="SSF52172">
    <property type="entry name" value="CheY-like"/>
    <property type="match status" value="1"/>
</dbReference>
<keyword evidence="2" id="KW-0418">Kinase</keyword>
<dbReference type="SMART" id="SM01012">
    <property type="entry name" value="ANTAR"/>
    <property type="match status" value="1"/>
</dbReference>
<dbReference type="SUPFAM" id="SSF55781">
    <property type="entry name" value="GAF domain-like"/>
    <property type="match status" value="1"/>
</dbReference>
<gene>
    <name evidence="6" type="ORF">GTS_47710</name>
</gene>
<dbReference type="Pfam" id="PF03861">
    <property type="entry name" value="ANTAR"/>
    <property type="match status" value="1"/>
</dbReference>
<dbReference type="InterPro" id="IPR011006">
    <property type="entry name" value="CheY-like_superfamily"/>
</dbReference>
<evidence type="ECO:0000259" key="5">
    <source>
        <dbReference type="PROSITE" id="PS50921"/>
    </source>
</evidence>
<evidence type="ECO:0000313" key="6">
    <source>
        <dbReference type="EMBL" id="GDY33138.1"/>
    </source>
</evidence>
<dbReference type="Gene3D" id="3.30.450.40">
    <property type="match status" value="1"/>
</dbReference>
<dbReference type="GO" id="GO:0003723">
    <property type="term" value="F:RNA binding"/>
    <property type="evidence" value="ECO:0007669"/>
    <property type="project" value="InterPro"/>
</dbReference>
<dbReference type="AlphaFoldDB" id="A0A4D4JEQ0"/>
<dbReference type="PIRSF" id="PIRSF036625">
    <property type="entry name" value="GAF_ANTAR"/>
    <property type="match status" value="1"/>
</dbReference>
<evidence type="ECO:0000256" key="3">
    <source>
        <dbReference type="ARBA" id="ARBA00023015"/>
    </source>
</evidence>
<evidence type="ECO:0000256" key="1">
    <source>
        <dbReference type="ARBA" id="ARBA00022679"/>
    </source>
</evidence>
<keyword evidence="4" id="KW-0804">Transcription</keyword>
<dbReference type="InterPro" id="IPR012074">
    <property type="entry name" value="GAF_ANTAR"/>
</dbReference>
<dbReference type="PROSITE" id="PS50921">
    <property type="entry name" value="ANTAR"/>
    <property type="match status" value="1"/>
</dbReference>
<dbReference type="InterPro" id="IPR005561">
    <property type="entry name" value="ANTAR"/>
</dbReference>
<keyword evidence="7" id="KW-1185">Reference proteome</keyword>
<keyword evidence="1" id="KW-0808">Transferase</keyword>
<dbReference type="GO" id="GO:0016301">
    <property type="term" value="F:kinase activity"/>
    <property type="evidence" value="ECO:0007669"/>
    <property type="project" value="UniProtKB-KW"/>
</dbReference>
<dbReference type="InterPro" id="IPR003018">
    <property type="entry name" value="GAF"/>
</dbReference>
<comment type="caution">
    <text evidence="6">The sequence shown here is derived from an EMBL/GenBank/DDBJ whole genome shotgun (WGS) entry which is preliminary data.</text>
</comment>
<proteinExistence type="predicted"/>
<accession>A0A4D4JEQ0</accession>
<evidence type="ECO:0000256" key="2">
    <source>
        <dbReference type="ARBA" id="ARBA00022777"/>
    </source>
</evidence>
<dbReference type="EMBL" id="BJFL01000034">
    <property type="protein sequence ID" value="GDY33138.1"/>
    <property type="molecule type" value="Genomic_DNA"/>
</dbReference>
<dbReference type="Pfam" id="PF13185">
    <property type="entry name" value="GAF_2"/>
    <property type="match status" value="1"/>
</dbReference>
<dbReference type="Gene3D" id="1.10.10.10">
    <property type="entry name" value="Winged helix-like DNA-binding domain superfamily/Winged helix DNA-binding domain"/>
    <property type="match status" value="1"/>
</dbReference>
<dbReference type="InterPro" id="IPR036388">
    <property type="entry name" value="WH-like_DNA-bd_sf"/>
</dbReference>
<evidence type="ECO:0000313" key="7">
    <source>
        <dbReference type="Proteomes" id="UP000298860"/>
    </source>
</evidence>
<sequence length="250" mass="27600">MMSTGPTMRERAVVSAFVDMADTMVADYDVVDLSHRLARYCVGLLPVAAAGVLLTDEHGDLRLLASSNEGARLTELVQLENDQPGPCIEVVCTGRAVVVDDLTGYAERWPRFVDEARRQGFRSVHALPMRLRAEIVGALNLFGAAATRLSEDDQRLAQALADVATIGILQQRALSRRETIVEQLQGALNSRIIIEQAKGVLSERGHVDVDTAFDLLRDHARGHQQRLSDLARTVVNDRTEALRVLEARRR</sequence>
<evidence type="ECO:0000256" key="4">
    <source>
        <dbReference type="ARBA" id="ARBA00023163"/>
    </source>
</evidence>
<name>A0A4D4JEQ0_9PSEU</name>
<reference evidence="7" key="1">
    <citation type="submission" date="2019-04" db="EMBL/GenBank/DDBJ databases">
        <title>Draft genome sequence of Pseudonocardiaceae bacterium SL3-2-4.</title>
        <authorList>
            <person name="Ningsih F."/>
            <person name="Yokota A."/>
            <person name="Sakai Y."/>
            <person name="Nanatani K."/>
            <person name="Yabe S."/>
            <person name="Oetari A."/>
            <person name="Sjamsuridzal W."/>
        </authorList>
    </citation>
    <scope>NUCLEOTIDE SEQUENCE [LARGE SCALE GENOMIC DNA]</scope>
    <source>
        <strain evidence="7">SL3-2-4</strain>
    </source>
</reference>
<dbReference type="SMART" id="SM00065">
    <property type="entry name" value="GAF"/>
    <property type="match status" value="1"/>
</dbReference>
<dbReference type="InterPro" id="IPR029016">
    <property type="entry name" value="GAF-like_dom_sf"/>
</dbReference>
<feature type="domain" description="ANTAR" evidence="5">
    <location>
        <begin position="174"/>
        <end position="235"/>
    </location>
</feature>
<dbReference type="Proteomes" id="UP000298860">
    <property type="component" value="Unassembled WGS sequence"/>
</dbReference>
<organism evidence="6 7">
    <name type="scientific">Gandjariella thermophila</name>
    <dbReference type="NCBI Taxonomy" id="1931992"/>
    <lineage>
        <taxon>Bacteria</taxon>
        <taxon>Bacillati</taxon>
        <taxon>Actinomycetota</taxon>
        <taxon>Actinomycetes</taxon>
        <taxon>Pseudonocardiales</taxon>
        <taxon>Pseudonocardiaceae</taxon>
        <taxon>Gandjariella</taxon>
    </lineage>
</organism>
<protein>
    <submittedName>
        <fullName evidence="6">Transcriptional regulator</fullName>
    </submittedName>
</protein>